<feature type="compositionally biased region" description="Basic and acidic residues" evidence="2">
    <location>
        <begin position="105"/>
        <end position="124"/>
    </location>
</feature>
<feature type="domain" description="Probable zinc-ribbon" evidence="3">
    <location>
        <begin position="987"/>
        <end position="1029"/>
    </location>
</feature>
<feature type="region of interest" description="Disordered" evidence="2">
    <location>
        <begin position="430"/>
        <end position="454"/>
    </location>
</feature>
<feature type="region of interest" description="Disordered" evidence="2">
    <location>
        <begin position="680"/>
        <end position="702"/>
    </location>
</feature>
<feature type="compositionally biased region" description="Basic residues" evidence="2">
    <location>
        <begin position="95"/>
        <end position="104"/>
    </location>
</feature>
<evidence type="ECO:0000256" key="1">
    <source>
        <dbReference type="SAM" id="Coils"/>
    </source>
</evidence>
<feature type="compositionally biased region" description="Acidic residues" evidence="2">
    <location>
        <begin position="440"/>
        <end position="454"/>
    </location>
</feature>
<dbReference type="Pfam" id="PF11331">
    <property type="entry name" value="Zn_ribbon_12"/>
    <property type="match status" value="1"/>
</dbReference>
<evidence type="ECO:0000256" key="2">
    <source>
        <dbReference type="SAM" id="MobiDB-lite"/>
    </source>
</evidence>
<dbReference type="EMBL" id="JACMSC010000017">
    <property type="protein sequence ID" value="KAG6479629.1"/>
    <property type="molecule type" value="Genomic_DNA"/>
</dbReference>
<feature type="compositionally biased region" description="Low complexity" evidence="2">
    <location>
        <begin position="1"/>
        <end position="12"/>
    </location>
</feature>
<organism evidence="4 5">
    <name type="scientific">Zingiber officinale</name>
    <name type="common">Ginger</name>
    <name type="synonym">Amomum zingiber</name>
    <dbReference type="NCBI Taxonomy" id="94328"/>
    <lineage>
        <taxon>Eukaryota</taxon>
        <taxon>Viridiplantae</taxon>
        <taxon>Streptophyta</taxon>
        <taxon>Embryophyta</taxon>
        <taxon>Tracheophyta</taxon>
        <taxon>Spermatophyta</taxon>
        <taxon>Magnoliopsida</taxon>
        <taxon>Liliopsida</taxon>
        <taxon>Zingiberales</taxon>
        <taxon>Zingiberaceae</taxon>
        <taxon>Zingiber</taxon>
    </lineage>
</organism>
<protein>
    <recommendedName>
        <fullName evidence="3">Probable zinc-ribbon domain-containing protein</fullName>
    </recommendedName>
</protein>
<accession>A0A8J5FAQ0</accession>
<feature type="coiled-coil region" evidence="1">
    <location>
        <begin position="213"/>
        <end position="287"/>
    </location>
</feature>
<gene>
    <name evidence="4" type="ORF">ZIOFF_063097</name>
</gene>
<comment type="caution">
    <text evidence="4">The sequence shown here is derived from an EMBL/GenBank/DDBJ whole genome shotgun (WGS) entry which is preliminary data.</text>
</comment>
<keyword evidence="1" id="KW-0175">Coiled coil</keyword>
<feature type="compositionally biased region" description="Basic and acidic residues" evidence="2">
    <location>
        <begin position="687"/>
        <end position="697"/>
    </location>
</feature>
<sequence length="1052" mass="116809">MGGDKAAAPAAAIDDGVGSGGNDAPLGVKLRRAVSVRKGGGLCTPPPSWKLEEAGSSDPGMAEVHRQSISARKLGAGLWEIQDPRPMPSADRRGSRIAHQRRNGKALEDGPHPSSSRRQENWDEGCLRKHGETSLSKHHDLNDKILQLDSPASYTSRSQISSFGRAINPVSAVDHKGMLGDAGFRSKRSTELLKVFNHIWSLEEQQESNAALVKALKMELEHAQARIKELMQERHAFHNEMDRLGEQINEANIIRRNKEHQKIQKAVQSIKEELEDERRLRRRSESLHRKLGRELSQAKAACMNVARDLEKVSKTNLLLEELCDAFAKGISDYEHEVRLLKQKSLKVCDHKVDRLVLHIAEAWLDEREQMNIAEAQGDLSNRSMVTDRLGSEIEAFIQANRSDEINNGNVFEKDGKQEINVRRQSLESMHLNGTTSAPQDAEDDDNAKEDDNSVESDLHCFELNDIGLPHQNVSSVTDKLVSSRKLNSYLEKIGFSDKRKNNVLWKETEFCGSQTQHLNGRQGKLSDTSVDSKGTDTNKLGANKAQVSDYINSHEASQEMKSLPDNKFGLDHLKAHEIHETSDRGENQNDSVSTGKLIIGRGFPPDDLLNDTSTVSHDRIIDQHKSCQLSTSSSSLNLAGVNANTLKARLLEARLEGHQVRLKASRAKLSCPRLEPSSNGLAGIEVKNPETSKRTSENKAMVSDASLQPDLGAETTLSIVSESEDSISSRKNNCLKVDDLYQPTLPVDDTCKNGKTIVETISHEGRETEQLVDKSFYAQKEVVRDAKNDWNPRAFGKGVQLATYLDEGPSDYYHQNRRGAFADVDFDKKQNLAPIRMELLRMLDELRDQLQKTCEVTTKQKMSFMVDQSTTSSSSYTHHVHANTFPGASVPFNRNLSSWASRESERNAVLRSRQFSGVSRGHQTTLGYQGSYCTNNGESPYLASPLILGSRSYNSKLRSAPSTSLEPQVHQRALFGKHAERLCHSFAGGAPFVICNHCFELLELPGKSLLLNKKMNKLKCGACSKLISVYCNESRNVLLALPVSSNDNDAAG</sequence>
<dbReference type="AlphaFoldDB" id="A0A8J5FAQ0"/>
<feature type="region of interest" description="Disordered" evidence="2">
    <location>
        <begin position="516"/>
        <end position="540"/>
    </location>
</feature>
<feature type="region of interest" description="Disordered" evidence="2">
    <location>
        <begin position="38"/>
        <end position="63"/>
    </location>
</feature>
<dbReference type="InterPro" id="IPR043424">
    <property type="entry name" value="BLT-like"/>
</dbReference>
<dbReference type="Proteomes" id="UP000734854">
    <property type="component" value="Unassembled WGS sequence"/>
</dbReference>
<evidence type="ECO:0000313" key="5">
    <source>
        <dbReference type="Proteomes" id="UP000734854"/>
    </source>
</evidence>
<evidence type="ECO:0000259" key="3">
    <source>
        <dbReference type="Pfam" id="PF11331"/>
    </source>
</evidence>
<dbReference type="PANTHER" id="PTHR31071">
    <property type="entry name" value="GB|AAF24581.1"/>
    <property type="match status" value="1"/>
</dbReference>
<reference evidence="4 5" key="1">
    <citation type="submission" date="2020-08" db="EMBL/GenBank/DDBJ databases">
        <title>Plant Genome Project.</title>
        <authorList>
            <person name="Zhang R.-G."/>
        </authorList>
    </citation>
    <scope>NUCLEOTIDE SEQUENCE [LARGE SCALE GENOMIC DNA]</scope>
    <source>
        <tissue evidence="4">Rhizome</tissue>
    </source>
</reference>
<name>A0A8J5FAQ0_ZINOF</name>
<keyword evidence="5" id="KW-1185">Reference proteome</keyword>
<proteinExistence type="predicted"/>
<dbReference type="PANTHER" id="PTHR31071:SF9">
    <property type="entry name" value="INTRACELLULAR PROTEIN TRANSPORT PROTEIN USO1-RELATED"/>
    <property type="match status" value="1"/>
</dbReference>
<feature type="region of interest" description="Disordered" evidence="2">
    <location>
        <begin position="1"/>
        <end position="26"/>
    </location>
</feature>
<feature type="region of interest" description="Disordered" evidence="2">
    <location>
        <begin position="77"/>
        <end position="124"/>
    </location>
</feature>
<evidence type="ECO:0000313" key="4">
    <source>
        <dbReference type="EMBL" id="KAG6479629.1"/>
    </source>
</evidence>
<dbReference type="InterPro" id="IPR021480">
    <property type="entry name" value="Zinc_ribbon_12"/>
</dbReference>